<dbReference type="AlphaFoldDB" id="A0A418YDR8"/>
<evidence type="ECO:0000313" key="2">
    <source>
        <dbReference type="EMBL" id="RJG42630.1"/>
    </source>
</evidence>
<name>A0A418YDR8_9GAMM</name>
<dbReference type="RefSeq" id="WP_119911056.1">
    <property type="nucleotide sequence ID" value="NZ_QZCH01000015.1"/>
</dbReference>
<gene>
    <name evidence="2" type="ORF">D1Z90_12235</name>
</gene>
<dbReference type="EMBL" id="QZCH01000015">
    <property type="protein sequence ID" value="RJG42630.1"/>
    <property type="molecule type" value="Genomic_DNA"/>
</dbReference>
<keyword evidence="3" id="KW-1185">Reference proteome</keyword>
<feature type="signal peptide" evidence="1">
    <location>
        <begin position="1"/>
        <end position="20"/>
    </location>
</feature>
<sequence length="178" mass="19766">MIKTMMLAAGLLMTSLWANAAAVTDTEMQQWLKTMPQLAQFDKIQDEALDGIDFAELMKLPPEQSAQQAIAQLSKSAQAKTLLSAMEQSGMSAERFMEVQLRITKAYLAQKLSGLSEQELAQMEQMKAMVEANDMIDPEMKKQVLEAYDLAKTGLSAVEPADLSLVKKYQQQVDALMK</sequence>
<proteinExistence type="predicted"/>
<protein>
    <submittedName>
        <fullName evidence="2">Uncharacterized protein</fullName>
    </submittedName>
</protein>
<reference evidence="2 3" key="1">
    <citation type="submission" date="2018-09" db="EMBL/GenBank/DDBJ databases">
        <authorList>
            <person name="Wang F."/>
        </authorList>
    </citation>
    <scope>NUCLEOTIDE SEQUENCE [LARGE SCALE GENOMIC DNA]</scope>
    <source>
        <strain evidence="2 3">PLHSC7-2</strain>
    </source>
</reference>
<feature type="chain" id="PRO_5019477142" evidence="1">
    <location>
        <begin position="21"/>
        <end position="178"/>
    </location>
</feature>
<keyword evidence="1" id="KW-0732">Signal</keyword>
<reference evidence="2 3" key="2">
    <citation type="submission" date="2019-01" db="EMBL/GenBank/DDBJ databases">
        <title>Motilimonas pumilus sp. nov., isolated from the gut of sea cucumber (Apostichopus japonicus).</title>
        <authorList>
            <person name="Wang F.-Q."/>
            <person name="Ren L.-H."/>
            <person name="Lin Y.-W."/>
            <person name="Sun G.-H."/>
            <person name="Du Z.-J."/>
            <person name="Zhao J.-X."/>
            <person name="Liu X.-J."/>
            <person name="Liu L.-J."/>
        </authorList>
    </citation>
    <scope>NUCLEOTIDE SEQUENCE [LARGE SCALE GENOMIC DNA]</scope>
    <source>
        <strain evidence="2 3">PLHSC7-2</strain>
    </source>
</reference>
<evidence type="ECO:0000256" key="1">
    <source>
        <dbReference type="SAM" id="SignalP"/>
    </source>
</evidence>
<organism evidence="2 3">
    <name type="scientific">Motilimonas pumila</name>
    <dbReference type="NCBI Taxonomy" id="2303987"/>
    <lineage>
        <taxon>Bacteria</taxon>
        <taxon>Pseudomonadati</taxon>
        <taxon>Pseudomonadota</taxon>
        <taxon>Gammaproteobacteria</taxon>
        <taxon>Alteromonadales</taxon>
        <taxon>Alteromonadales genera incertae sedis</taxon>
        <taxon>Motilimonas</taxon>
    </lineage>
</organism>
<comment type="caution">
    <text evidence="2">The sequence shown here is derived from an EMBL/GenBank/DDBJ whole genome shotgun (WGS) entry which is preliminary data.</text>
</comment>
<evidence type="ECO:0000313" key="3">
    <source>
        <dbReference type="Proteomes" id="UP000283255"/>
    </source>
</evidence>
<accession>A0A418YDR8</accession>
<dbReference type="Proteomes" id="UP000283255">
    <property type="component" value="Unassembled WGS sequence"/>
</dbReference>